<reference evidence="5 6" key="1">
    <citation type="submission" date="2019-04" db="EMBL/GenBank/DDBJ databases">
        <authorList>
            <consortium name="Wellcome Sanger Institute Data Sharing"/>
        </authorList>
    </citation>
    <scope>NUCLEOTIDE SEQUENCE [LARGE SCALE GENOMIC DNA]</scope>
</reference>
<evidence type="ECO:0000259" key="4">
    <source>
        <dbReference type="PROSITE" id="PS50998"/>
    </source>
</evidence>
<protein>
    <submittedName>
        <fullName evidence="5">Proline rich Gla (G-carboxyglutamic acid) 1</fullName>
    </submittedName>
</protein>
<dbReference type="GeneID" id="108931944"/>
<keyword evidence="3" id="KW-0812">Transmembrane</keyword>
<dbReference type="FunFam" id="4.10.740.10:FF:000001">
    <property type="entry name" value="vitamin K-dependent protein S"/>
    <property type="match status" value="1"/>
</dbReference>
<dbReference type="GO" id="GO:0005615">
    <property type="term" value="C:extracellular space"/>
    <property type="evidence" value="ECO:0007669"/>
    <property type="project" value="TreeGrafter"/>
</dbReference>
<dbReference type="PANTHER" id="PTHR24278:SF37">
    <property type="entry name" value="TRANSMEMBRANE GAMMA-CARBOXYGLUTAMIC ACID PROTEIN 1"/>
    <property type="match status" value="1"/>
</dbReference>
<accession>A0A8C9WG33</accession>
<dbReference type="PROSITE" id="PS50998">
    <property type="entry name" value="GLA_2"/>
    <property type="match status" value="1"/>
</dbReference>
<dbReference type="AlphaFoldDB" id="A0A8C9WG33"/>
<keyword evidence="6" id="KW-1185">Reference proteome</keyword>
<feature type="compositionally biased region" description="Pro residues" evidence="2">
    <location>
        <begin position="141"/>
        <end position="150"/>
    </location>
</feature>
<evidence type="ECO:0000313" key="6">
    <source>
        <dbReference type="Proteomes" id="UP000694397"/>
    </source>
</evidence>
<dbReference type="SMART" id="SM00069">
    <property type="entry name" value="GLA"/>
    <property type="match status" value="1"/>
</dbReference>
<dbReference type="PANTHER" id="PTHR24278">
    <property type="entry name" value="COAGULATION FACTOR"/>
    <property type="match status" value="1"/>
</dbReference>
<keyword evidence="3" id="KW-0472">Membrane</keyword>
<evidence type="ECO:0000313" key="5">
    <source>
        <dbReference type="Ensembl" id="ENSSFOP00015075246.1"/>
    </source>
</evidence>
<dbReference type="GeneTree" id="ENSGT00940000158538"/>
<dbReference type="InterPro" id="IPR017857">
    <property type="entry name" value="Coagulation_fac-like_Gla_dom"/>
</dbReference>
<dbReference type="PRINTS" id="PR00001">
    <property type="entry name" value="GLABLOOD"/>
</dbReference>
<organism evidence="5 6">
    <name type="scientific">Scleropages formosus</name>
    <name type="common">Asian bonytongue</name>
    <name type="synonym">Osteoglossum formosum</name>
    <dbReference type="NCBI Taxonomy" id="113540"/>
    <lineage>
        <taxon>Eukaryota</taxon>
        <taxon>Metazoa</taxon>
        <taxon>Chordata</taxon>
        <taxon>Craniata</taxon>
        <taxon>Vertebrata</taxon>
        <taxon>Euteleostomi</taxon>
        <taxon>Actinopterygii</taxon>
        <taxon>Neopterygii</taxon>
        <taxon>Teleostei</taxon>
        <taxon>Osteoglossocephala</taxon>
        <taxon>Osteoglossomorpha</taxon>
        <taxon>Osteoglossiformes</taxon>
        <taxon>Osteoglossidae</taxon>
        <taxon>Scleropages</taxon>
    </lineage>
</organism>
<evidence type="ECO:0000256" key="1">
    <source>
        <dbReference type="ARBA" id="ARBA00023157"/>
    </source>
</evidence>
<dbReference type="SUPFAM" id="SSF57630">
    <property type="entry name" value="GLA-domain"/>
    <property type="match status" value="1"/>
</dbReference>
<name>A0A8C9WG33_SCLFO</name>
<keyword evidence="1" id="KW-1015">Disulfide bond</keyword>
<keyword evidence="3" id="KW-1133">Transmembrane helix</keyword>
<dbReference type="InterPro" id="IPR035972">
    <property type="entry name" value="GLA-like_dom_SF"/>
</dbReference>
<feature type="domain" description="Gla" evidence="4">
    <location>
        <begin position="21"/>
        <end position="67"/>
    </location>
</feature>
<dbReference type="PROSITE" id="PS00011">
    <property type="entry name" value="GLA_1"/>
    <property type="match status" value="1"/>
</dbReference>
<dbReference type="RefSeq" id="XP_018603548.2">
    <property type="nucleotide sequence ID" value="XM_018748032.2"/>
</dbReference>
<dbReference type="OrthoDB" id="9379732at2759"/>
<evidence type="ECO:0000256" key="2">
    <source>
        <dbReference type="SAM" id="MobiDB-lite"/>
    </source>
</evidence>
<feature type="region of interest" description="Disordered" evidence="2">
    <location>
        <begin position="115"/>
        <end position="197"/>
    </location>
</feature>
<feature type="transmembrane region" description="Helical" evidence="3">
    <location>
        <begin position="83"/>
        <end position="104"/>
    </location>
</feature>
<sequence length="197" mass="21664">MANNVFLPPTTAHGLLLRRPRANSLLEEIKEGNIQRECREEVCSYEEAREVFENNEKTRRFWEEYVRESSPKGNLGVAGLQSLYLVLPLLVGLLLIAVVMVAVWRCQSRKVSQRRSAAGHAHGDPGLSLVVLDPRGRSRPPDPAPPPRPEPVPKRVGPADPPPSYEEAVGCRDVQVHVDPPPPYDDIVTSGSAGPGE</sequence>
<dbReference type="InterPro" id="IPR050442">
    <property type="entry name" value="Peptidase_S1_coag_factors"/>
</dbReference>
<dbReference type="Ensembl" id="ENSSFOT00015046915.1">
    <property type="protein sequence ID" value="ENSSFOP00015075246.1"/>
    <property type="gene ID" value="ENSSFOG00015024994.1"/>
</dbReference>
<reference evidence="5" key="2">
    <citation type="submission" date="2025-08" db="UniProtKB">
        <authorList>
            <consortium name="Ensembl"/>
        </authorList>
    </citation>
    <scope>IDENTIFICATION</scope>
</reference>
<proteinExistence type="predicted"/>
<dbReference type="Pfam" id="PF00594">
    <property type="entry name" value="Gla"/>
    <property type="match status" value="1"/>
</dbReference>
<reference evidence="5" key="3">
    <citation type="submission" date="2025-09" db="UniProtKB">
        <authorList>
            <consortium name="Ensembl"/>
        </authorList>
    </citation>
    <scope>IDENTIFICATION</scope>
</reference>
<gene>
    <name evidence="5" type="primary">prrg1</name>
</gene>
<evidence type="ECO:0000256" key="3">
    <source>
        <dbReference type="SAM" id="Phobius"/>
    </source>
</evidence>
<dbReference type="Gene3D" id="4.10.740.10">
    <property type="entry name" value="Coagulation Factor IX"/>
    <property type="match status" value="1"/>
</dbReference>
<dbReference type="GO" id="GO:0005509">
    <property type="term" value="F:calcium ion binding"/>
    <property type="evidence" value="ECO:0007669"/>
    <property type="project" value="InterPro"/>
</dbReference>
<dbReference type="Proteomes" id="UP000694397">
    <property type="component" value="Chromosome 14"/>
</dbReference>
<dbReference type="InterPro" id="IPR000294">
    <property type="entry name" value="GLA_domain"/>
</dbReference>